<sequence length="176" mass="20279">MLKMANCAFRYNGHKCPHPRYQDSKYCVFHHESPDEKCADFQASLEALIKEREEEGADSIDMRGFIFPDIELSNKTFSATGTLPAKLEFQTSHFHGGVVFRNSIHMDEVNFSECVFHQPIEFQNCTFQHDVAFRKCEIMATCDFSSTKFHNEASFSNTTFQGVANFRFAEFREKAS</sequence>
<dbReference type="AlphaFoldDB" id="A0A451AUX8"/>
<protein>
    <submittedName>
        <fullName evidence="2">Pentapeptide repeat-containing protein</fullName>
    </submittedName>
</protein>
<dbReference type="InterPro" id="IPR001646">
    <property type="entry name" value="5peptide_repeat"/>
</dbReference>
<proteinExistence type="predicted"/>
<accession>A0A451AUX8</accession>
<name>A0A451AUX8_9GAMM</name>
<evidence type="ECO:0000313" key="1">
    <source>
        <dbReference type="EMBL" id="VFK60958.1"/>
    </source>
</evidence>
<reference evidence="2" key="1">
    <citation type="submission" date="2019-02" db="EMBL/GenBank/DDBJ databases">
        <authorList>
            <person name="Gruber-Vodicka R. H."/>
            <person name="Seah K. B. B."/>
        </authorList>
    </citation>
    <scope>NUCLEOTIDE SEQUENCE</scope>
    <source>
        <strain evidence="2">BECK_BY2</strain>
        <strain evidence="1">BECK_BY3</strain>
    </source>
</reference>
<evidence type="ECO:0000313" key="2">
    <source>
        <dbReference type="EMBL" id="VFK69860.1"/>
    </source>
</evidence>
<dbReference type="EMBL" id="CAADFY010000236">
    <property type="protein sequence ID" value="VFK60958.1"/>
    <property type="molecule type" value="Genomic_DNA"/>
</dbReference>
<organism evidence="2">
    <name type="scientific">Candidatus Kentrum sp. TUN</name>
    <dbReference type="NCBI Taxonomy" id="2126343"/>
    <lineage>
        <taxon>Bacteria</taxon>
        <taxon>Pseudomonadati</taxon>
        <taxon>Pseudomonadota</taxon>
        <taxon>Gammaproteobacteria</taxon>
        <taxon>Candidatus Kentrum</taxon>
    </lineage>
</organism>
<dbReference type="Gene3D" id="2.160.20.80">
    <property type="entry name" value="E3 ubiquitin-protein ligase SopA"/>
    <property type="match status" value="1"/>
</dbReference>
<dbReference type="EMBL" id="CAADFV010000217">
    <property type="protein sequence ID" value="VFK69860.1"/>
    <property type="molecule type" value="Genomic_DNA"/>
</dbReference>
<gene>
    <name evidence="2" type="ORF">BECKTUN1418E_GA0071001_12172</name>
    <name evidence="1" type="ORF">BECKTUN1418F_GA0071002_12361</name>
</gene>
<dbReference type="Pfam" id="PF13576">
    <property type="entry name" value="Pentapeptide_3"/>
    <property type="match status" value="1"/>
</dbReference>